<evidence type="ECO:0000256" key="8">
    <source>
        <dbReference type="ARBA" id="ARBA00022801"/>
    </source>
</evidence>
<dbReference type="AlphaFoldDB" id="G5E2K9"/>
<dbReference type="GO" id="GO:0005634">
    <property type="term" value="C:nucleus"/>
    <property type="evidence" value="ECO:0007669"/>
    <property type="project" value="UniProtKB-SubCell"/>
</dbReference>
<evidence type="ECO:0000313" key="14">
    <source>
        <dbReference type="EMBL" id="AEQ18407.1"/>
    </source>
</evidence>
<dbReference type="InterPro" id="IPR033411">
    <property type="entry name" value="Ribonuclease_PIN"/>
</dbReference>
<dbReference type="GO" id="GO:0016787">
    <property type="term" value="F:hydrolase activity"/>
    <property type="evidence" value="ECO:0007669"/>
    <property type="project" value="UniProtKB-KW"/>
</dbReference>
<evidence type="ECO:0000256" key="2">
    <source>
        <dbReference type="ARBA" id="ARBA00005858"/>
    </source>
</evidence>
<feature type="compositionally biased region" description="Basic residues" evidence="12">
    <location>
        <begin position="159"/>
        <end position="176"/>
    </location>
</feature>
<evidence type="ECO:0000259" key="13">
    <source>
        <dbReference type="Pfam" id="PF17146"/>
    </source>
</evidence>
<keyword evidence="6" id="KW-0479">Metal-binding</keyword>
<sequence>VQHVVTDSGAFLRNATLQDIGMNIYTVRDVVSEIRDKETKRRLAVLPYELTFKEPSPGNIQRITEFSKKTGDYASLSATDIKVLALTYQLEVEHGGKHATNPYLVADQHFPQQRLSKKARAKTDVFNPDYIAGVSPFAENDVYSRAADLQIRDGAMGAGRRRINPNTPRKKGVKKR</sequence>
<dbReference type="Pfam" id="PF17146">
    <property type="entry name" value="PIN_6"/>
    <property type="match status" value="1"/>
</dbReference>
<proteinExistence type="evidence at transcript level"/>
<evidence type="ECO:0000256" key="1">
    <source>
        <dbReference type="ARBA" id="ARBA00004123"/>
    </source>
</evidence>
<keyword evidence="9" id="KW-0862">Zinc</keyword>
<feature type="non-terminal residue" evidence="14">
    <location>
        <position position="176"/>
    </location>
</feature>
<evidence type="ECO:0000256" key="6">
    <source>
        <dbReference type="ARBA" id="ARBA00022723"/>
    </source>
</evidence>
<accession>G5E2K9</accession>
<evidence type="ECO:0000256" key="11">
    <source>
        <dbReference type="ARBA" id="ARBA00045628"/>
    </source>
</evidence>
<keyword evidence="10" id="KW-0539">Nucleus</keyword>
<dbReference type="PANTHER" id="PTHR12814">
    <property type="entry name" value="RNA-BINDING PROTEIN NOB1"/>
    <property type="match status" value="1"/>
</dbReference>
<reference evidence="14" key="1">
    <citation type="submission" date="2011-09" db="EMBL/GenBank/DDBJ databases">
        <title>The odds of duplicate gene persistence after polyploidization.</title>
        <authorList>
            <person name="Chain F.J.J."/>
            <person name="Evans B.J."/>
            <person name="Dushoff J."/>
        </authorList>
    </citation>
    <scope>NUCLEOTIDE SEQUENCE</scope>
    <source>
        <tissue evidence="14">Liver</tissue>
    </source>
</reference>
<protein>
    <recommendedName>
        <fullName evidence="3">RNA-binding protein NOB1</fullName>
    </recommendedName>
</protein>
<name>G5E2K9_9PIPI</name>
<comment type="subcellular location">
    <subcellularLocation>
        <location evidence="1">Nucleus</location>
    </subcellularLocation>
</comment>
<dbReference type="EMBL" id="JP287623">
    <property type="protein sequence ID" value="AEQ18407.1"/>
    <property type="molecule type" value="mRNA"/>
</dbReference>
<dbReference type="InterPro" id="IPR039907">
    <property type="entry name" value="NOB1"/>
</dbReference>
<keyword evidence="4" id="KW-0597">Phosphoprotein</keyword>
<dbReference type="GO" id="GO:0030688">
    <property type="term" value="C:preribosome, small subunit precursor"/>
    <property type="evidence" value="ECO:0007669"/>
    <property type="project" value="TreeGrafter"/>
</dbReference>
<feature type="non-terminal residue" evidence="14">
    <location>
        <position position="1"/>
    </location>
</feature>
<keyword evidence="7" id="KW-0863">Zinc-finger</keyword>
<dbReference type="GO" id="GO:0008270">
    <property type="term" value="F:zinc ion binding"/>
    <property type="evidence" value="ECO:0007669"/>
    <property type="project" value="UniProtKB-KW"/>
</dbReference>
<dbReference type="FunFam" id="3.40.50.1010:FF:000018">
    <property type="entry name" value="RNA-binding protein NOB1"/>
    <property type="match status" value="1"/>
</dbReference>
<keyword evidence="8" id="KW-0378">Hydrolase</keyword>
<feature type="region of interest" description="Disordered" evidence="12">
    <location>
        <begin position="157"/>
        <end position="176"/>
    </location>
</feature>
<evidence type="ECO:0000256" key="5">
    <source>
        <dbReference type="ARBA" id="ARBA00022722"/>
    </source>
</evidence>
<feature type="domain" description="Ribonuclease PIN" evidence="13">
    <location>
        <begin position="4"/>
        <end position="90"/>
    </location>
</feature>
<dbReference type="PANTHER" id="PTHR12814:SF2">
    <property type="entry name" value="RNA-BINDING PROTEIN NOB1"/>
    <property type="match status" value="1"/>
</dbReference>
<dbReference type="Gene3D" id="3.40.50.1010">
    <property type="entry name" value="5'-nuclease"/>
    <property type="match status" value="1"/>
</dbReference>
<dbReference type="CDD" id="cd09876">
    <property type="entry name" value="PIN_Nob1-like"/>
    <property type="match status" value="1"/>
</dbReference>
<dbReference type="GO" id="GO:0030490">
    <property type="term" value="P:maturation of SSU-rRNA"/>
    <property type="evidence" value="ECO:0007669"/>
    <property type="project" value="TreeGrafter"/>
</dbReference>
<comment type="function">
    <text evidence="11">May play a role in mRNA degradation. Endonuclease required for processing of 20S pre-rRNA precursor and biogenesis of 40S ribosomal subunits.</text>
</comment>
<organism evidence="14">
    <name type="scientific">Hymenochirus curtipes</name>
    <name type="common">western dwarf clawed frog</name>
    <dbReference type="NCBI Taxonomy" id="8362"/>
    <lineage>
        <taxon>Eukaryota</taxon>
        <taxon>Metazoa</taxon>
        <taxon>Chordata</taxon>
        <taxon>Craniata</taxon>
        <taxon>Vertebrata</taxon>
        <taxon>Euteleostomi</taxon>
        <taxon>Amphibia</taxon>
        <taxon>Batrachia</taxon>
        <taxon>Anura</taxon>
        <taxon>Pipoidea</taxon>
        <taxon>Pipidae</taxon>
        <taxon>Pipinae</taxon>
        <taxon>Hymenochirus</taxon>
    </lineage>
</organism>
<evidence type="ECO:0000256" key="3">
    <source>
        <dbReference type="ARBA" id="ARBA00018439"/>
    </source>
</evidence>
<dbReference type="GO" id="GO:0004521">
    <property type="term" value="F:RNA endonuclease activity"/>
    <property type="evidence" value="ECO:0007669"/>
    <property type="project" value="TreeGrafter"/>
</dbReference>
<evidence type="ECO:0000256" key="4">
    <source>
        <dbReference type="ARBA" id="ARBA00022553"/>
    </source>
</evidence>
<evidence type="ECO:0000256" key="10">
    <source>
        <dbReference type="ARBA" id="ARBA00023242"/>
    </source>
</evidence>
<evidence type="ECO:0000256" key="7">
    <source>
        <dbReference type="ARBA" id="ARBA00022771"/>
    </source>
</evidence>
<evidence type="ECO:0000256" key="12">
    <source>
        <dbReference type="SAM" id="MobiDB-lite"/>
    </source>
</evidence>
<comment type="similarity">
    <text evidence="2">Belongs to the NOB1 family.</text>
</comment>
<keyword evidence="5" id="KW-0540">Nuclease</keyword>
<evidence type="ECO:0000256" key="9">
    <source>
        <dbReference type="ARBA" id="ARBA00022833"/>
    </source>
</evidence>